<comment type="caution">
    <text evidence="1">The sequence shown here is derived from an EMBL/GenBank/DDBJ whole genome shotgun (WGS) entry which is preliminary data.</text>
</comment>
<evidence type="ECO:0000313" key="2">
    <source>
        <dbReference type="Proteomes" id="UP000610594"/>
    </source>
</evidence>
<proteinExistence type="predicted"/>
<protein>
    <recommendedName>
        <fullName evidence="3">Lipoprotein SmpA/OmlA domain-containing protein</fullName>
    </recommendedName>
</protein>
<name>A0ABX0MMY5_9BURK</name>
<keyword evidence="2" id="KW-1185">Reference proteome</keyword>
<dbReference type="EMBL" id="WHJF01000005">
    <property type="protein sequence ID" value="NHZ61280.1"/>
    <property type="molecule type" value="Genomic_DNA"/>
</dbReference>
<organism evidence="1 2">
    <name type="scientific">Massilia genomosp. 1</name>
    <dbReference type="NCBI Taxonomy" id="2609280"/>
    <lineage>
        <taxon>Bacteria</taxon>
        <taxon>Pseudomonadati</taxon>
        <taxon>Pseudomonadota</taxon>
        <taxon>Betaproteobacteria</taxon>
        <taxon>Burkholderiales</taxon>
        <taxon>Oxalobacteraceae</taxon>
        <taxon>Telluria group</taxon>
        <taxon>Massilia</taxon>
    </lineage>
</organism>
<evidence type="ECO:0000313" key="1">
    <source>
        <dbReference type="EMBL" id="NHZ61280.1"/>
    </source>
</evidence>
<accession>A0ABX0MMY5</accession>
<gene>
    <name evidence="1" type="ORF">F1735_02995</name>
</gene>
<sequence>MSDFGAMKTGTQISAAQMASVIDKKSTQADVIAAVGQPNRKTEAGGNTVWYYDFTQIGQAIIGKNISETTAFEFNKKGVVVTHYKTGGQGGTSSNPLLKAAGQ</sequence>
<evidence type="ECO:0008006" key="3">
    <source>
        <dbReference type="Google" id="ProtNLM"/>
    </source>
</evidence>
<dbReference type="Proteomes" id="UP000610594">
    <property type="component" value="Unassembled WGS sequence"/>
</dbReference>
<reference evidence="1 2" key="1">
    <citation type="submission" date="2019-10" db="EMBL/GenBank/DDBJ databases">
        <title>Taxonomy of Antarctic Massilia spp.: description of Massilia rubra sp. nov., Massilia aquatica sp. nov., Massilia mucilaginosa sp. nov., Massilia frigida sp. nov. isolated from streams, lakes and regoliths.</title>
        <authorList>
            <person name="Holochova P."/>
            <person name="Sedlacek I."/>
            <person name="Kralova S."/>
            <person name="Maslanova I."/>
            <person name="Busse H.-J."/>
            <person name="Stankova E."/>
            <person name="Vrbovska V."/>
            <person name="Kovarovic V."/>
            <person name="Bartak M."/>
            <person name="Svec P."/>
            <person name="Pantucek R."/>
        </authorList>
    </citation>
    <scope>NUCLEOTIDE SEQUENCE [LARGE SCALE GENOMIC DNA]</scope>
    <source>
        <strain evidence="1 2">CCM 8694</strain>
    </source>
</reference>